<name>A0ABW3U3Q3_9GAMM</name>
<comment type="cofactor">
    <cofactor evidence="6">
        <name>Mg(2+)</name>
        <dbReference type="ChEBI" id="CHEBI:18420"/>
    </cofactor>
    <text evidence="6">Binds 1 Mg(2+) ion per monomer.</text>
</comment>
<protein>
    <recommendedName>
        <fullName evidence="4 6">dTDP-4-dehydrorhamnose reductase</fullName>
        <ecNumber evidence="3 6">1.1.1.133</ecNumber>
    </recommendedName>
</protein>
<evidence type="ECO:0000256" key="2">
    <source>
        <dbReference type="ARBA" id="ARBA00010944"/>
    </source>
</evidence>
<keyword evidence="6 8" id="KW-0560">Oxidoreductase</keyword>
<comment type="similarity">
    <text evidence="2 6">Belongs to the dTDP-4-dehydrorhamnose reductase family.</text>
</comment>
<dbReference type="EMBL" id="JBHTLR010000004">
    <property type="protein sequence ID" value="MFD1215457.1"/>
    <property type="molecule type" value="Genomic_DNA"/>
</dbReference>
<dbReference type="PANTHER" id="PTHR10491">
    <property type="entry name" value="DTDP-4-DEHYDRORHAMNOSE REDUCTASE"/>
    <property type="match status" value="1"/>
</dbReference>
<sequence length="304" mass="32933">MDKRSASTNSDKRDMKVLITGKNGQLGQQLQKQASSGITVIAHGRETLNITDKDQVFTVLKQAQPDVVINAAAYTAVDKAESDTEQAHLINARGPENLALACRELGGRLIHVSTDFVFGGEQSHPYRPGDARQPLGVYGQSKTRGEEAVEAILPEAMIVRTAWVYGREGSNFANTMLRLMNERDQLGVVADQIGTPTWAGTLAQSIYALAQNPEAKGIYHCTDAGAASWYDFAVAIYEEGKAAGLIPEEKSVQINPIATADFPTPAKRPSYSVLDKNRLAKAIGATPKHWRQVLRSVLSSSSRA</sequence>
<dbReference type="Pfam" id="PF04321">
    <property type="entry name" value="RmlD_sub_bind"/>
    <property type="match status" value="1"/>
</dbReference>
<accession>A0ABW3U3Q3</accession>
<dbReference type="InterPro" id="IPR005913">
    <property type="entry name" value="dTDP_dehydrorham_reduct"/>
</dbReference>
<dbReference type="RefSeq" id="WP_230437799.1">
    <property type="nucleotide sequence ID" value="NZ_CP087715.1"/>
</dbReference>
<gene>
    <name evidence="8" type="primary">rfbD</name>
    <name evidence="8" type="ORF">ACFQ2X_02495</name>
</gene>
<comment type="catalytic activity">
    <reaction evidence="5 6">
        <text>dTDP-beta-L-rhamnose + NADP(+) = dTDP-4-dehydro-beta-L-rhamnose + NADPH + H(+)</text>
        <dbReference type="Rhea" id="RHEA:21796"/>
        <dbReference type="ChEBI" id="CHEBI:15378"/>
        <dbReference type="ChEBI" id="CHEBI:57510"/>
        <dbReference type="ChEBI" id="CHEBI:57783"/>
        <dbReference type="ChEBI" id="CHEBI:58349"/>
        <dbReference type="ChEBI" id="CHEBI:62830"/>
        <dbReference type="EC" id="1.1.1.133"/>
    </reaction>
</comment>
<keyword evidence="9" id="KW-1185">Reference proteome</keyword>
<evidence type="ECO:0000313" key="8">
    <source>
        <dbReference type="EMBL" id="MFD1215457.1"/>
    </source>
</evidence>
<dbReference type="EC" id="1.1.1.133" evidence="3 6"/>
<evidence type="ECO:0000313" key="9">
    <source>
        <dbReference type="Proteomes" id="UP001597264"/>
    </source>
</evidence>
<dbReference type="Gene3D" id="3.90.25.10">
    <property type="entry name" value="UDP-galactose 4-epimerase, domain 1"/>
    <property type="match status" value="1"/>
</dbReference>
<evidence type="ECO:0000259" key="7">
    <source>
        <dbReference type="Pfam" id="PF04321"/>
    </source>
</evidence>
<dbReference type="CDD" id="cd05254">
    <property type="entry name" value="dTDP_HR_like_SDR_e"/>
    <property type="match status" value="1"/>
</dbReference>
<evidence type="ECO:0000256" key="4">
    <source>
        <dbReference type="ARBA" id="ARBA00017099"/>
    </source>
</evidence>
<evidence type="ECO:0000256" key="5">
    <source>
        <dbReference type="ARBA" id="ARBA00048200"/>
    </source>
</evidence>
<proteinExistence type="inferred from homology"/>
<evidence type="ECO:0000256" key="6">
    <source>
        <dbReference type="RuleBase" id="RU364082"/>
    </source>
</evidence>
<comment type="function">
    <text evidence="6">Catalyzes the reduction of dTDP-6-deoxy-L-lyxo-4-hexulose to yield dTDP-L-rhamnose.</text>
</comment>
<comment type="caution">
    <text evidence="8">The sequence shown here is derived from an EMBL/GenBank/DDBJ whole genome shotgun (WGS) entry which is preliminary data.</text>
</comment>
<dbReference type="InterPro" id="IPR036291">
    <property type="entry name" value="NAD(P)-bd_dom_sf"/>
</dbReference>
<dbReference type="GO" id="GO:0008831">
    <property type="term" value="F:dTDP-4-dehydrorhamnose reductase activity"/>
    <property type="evidence" value="ECO:0007669"/>
    <property type="project" value="UniProtKB-EC"/>
</dbReference>
<feature type="domain" description="RmlD-like substrate binding" evidence="7">
    <location>
        <begin position="15"/>
        <end position="300"/>
    </location>
</feature>
<evidence type="ECO:0000256" key="3">
    <source>
        <dbReference type="ARBA" id="ARBA00012929"/>
    </source>
</evidence>
<dbReference type="Proteomes" id="UP001597264">
    <property type="component" value="Unassembled WGS sequence"/>
</dbReference>
<dbReference type="PANTHER" id="PTHR10491:SF4">
    <property type="entry name" value="METHIONINE ADENOSYLTRANSFERASE 2 SUBUNIT BETA"/>
    <property type="match status" value="1"/>
</dbReference>
<dbReference type="Gene3D" id="3.40.50.720">
    <property type="entry name" value="NAD(P)-binding Rossmann-like Domain"/>
    <property type="match status" value="1"/>
</dbReference>
<organism evidence="8 9">
    <name type="scientific">Microbulbifer celer</name>
    <dbReference type="NCBI Taxonomy" id="435905"/>
    <lineage>
        <taxon>Bacteria</taxon>
        <taxon>Pseudomonadati</taxon>
        <taxon>Pseudomonadota</taxon>
        <taxon>Gammaproteobacteria</taxon>
        <taxon>Cellvibrionales</taxon>
        <taxon>Microbulbiferaceae</taxon>
        <taxon>Microbulbifer</taxon>
    </lineage>
</organism>
<keyword evidence="6" id="KW-0521">NADP</keyword>
<dbReference type="NCBIfam" id="TIGR01214">
    <property type="entry name" value="rmlD"/>
    <property type="match status" value="1"/>
</dbReference>
<evidence type="ECO:0000256" key="1">
    <source>
        <dbReference type="ARBA" id="ARBA00004781"/>
    </source>
</evidence>
<comment type="pathway">
    <text evidence="1 6">Carbohydrate biosynthesis; dTDP-L-rhamnose biosynthesis.</text>
</comment>
<dbReference type="SUPFAM" id="SSF51735">
    <property type="entry name" value="NAD(P)-binding Rossmann-fold domains"/>
    <property type="match status" value="1"/>
</dbReference>
<reference evidence="9" key="1">
    <citation type="journal article" date="2019" name="Int. J. Syst. Evol. Microbiol.">
        <title>The Global Catalogue of Microorganisms (GCM) 10K type strain sequencing project: providing services to taxonomists for standard genome sequencing and annotation.</title>
        <authorList>
            <consortium name="The Broad Institute Genomics Platform"/>
            <consortium name="The Broad Institute Genome Sequencing Center for Infectious Disease"/>
            <person name="Wu L."/>
            <person name="Ma J."/>
        </authorList>
    </citation>
    <scope>NUCLEOTIDE SEQUENCE [LARGE SCALE GENOMIC DNA]</scope>
    <source>
        <strain evidence="9">CCUG 54356</strain>
    </source>
</reference>
<dbReference type="InterPro" id="IPR029903">
    <property type="entry name" value="RmlD-like-bd"/>
</dbReference>